<dbReference type="EMBL" id="VBTE01000022">
    <property type="protein sequence ID" value="TLQ06922.1"/>
    <property type="molecule type" value="Genomic_DNA"/>
</dbReference>
<keyword evidence="5" id="KW-0547">Nucleotide-binding</keyword>
<dbReference type="OrthoDB" id="501320at2"/>
<evidence type="ECO:0000256" key="7">
    <source>
        <dbReference type="ARBA" id="ARBA00022967"/>
    </source>
</evidence>
<keyword evidence="8" id="KW-0472">Membrane</keyword>
<gene>
    <name evidence="10" type="ORF">FEZ48_07925</name>
</gene>
<keyword evidence="3" id="KW-0813">Transport</keyword>
<sequence>MSLIEIEHVTFQYPGAAEPSLNDVSLNIEQGDFIAIMGGNGSGKTTLCKLLNGLIPHYYVGDITGAITVDEIKTLESKVTDLSRSVGYVYQDFENQLVRAKVIEDASYSPLNFGYHDYLERGKTALEKVGLIGKDEEYIWELSGGQKHLLALAGAISLEPKILIVDEPVAQLDPQHAKELYDVLKMLNEKENTTIIVIEHHTEFIAEYCKNVVLMSKSKIIWKKSVREGLTRVNELREKDIFPPQITQAAYSLTEKEDSTLPITLNEALEYFESYQAPEHNQIFLQQTVQKIKEKIVDIQNVDFSYKTISRQKKKILNGVNLTINKGDRIALVGNNGAGKSTLMRLMTGIEKPEKGEVLLKEMNTKEFSPEKFADMVTYIYQNPEEMFIDDSIKADIEYFLKARNVKDYAIAVDHIIELFQLREIKDRDGRLLSGGQQRRASLAIGVAMQPLLILLDEPTANLDIGTRKHISKFIQSLKDEAEAVIIATHDMQLVAEWANRIIVMKDGQIIHDGNRETVFSNKALLDQAGLTPPQIMEISRLLGMKLAYSVEDFVKYAENFGEESAYSGNYKEAARVY</sequence>
<proteinExistence type="inferred from homology"/>
<dbReference type="GO" id="GO:0005524">
    <property type="term" value="F:ATP binding"/>
    <property type="evidence" value="ECO:0007669"/>
    <property type="project" value="UniProtKB-KW"/>
</dbReference>
<dbReference type="InterPro" id="IPR017871">
    <property type="entry name" value="ABC_transporter-like_CS"/>
</dbReference>
<evidence type="ECO:0000256" key="3">
    <source>
        <dbReference type="ARBA" id="ARBA00022448"/>
    </source>
</evidence>
<reference evidence="10 11" key="1">
    <citation type="submission" date="2019-05" db="EMBL/GenBank/DDBJ databases">
        <title>The metagenome of a microbial culture collection derived from dairy environment covers the genomic content of the human microbiome.</title>
        <authorList>
            <person name="Roder T."/>
            <person name="Wuthrich D."/>
            <person name="Sattari Z."/>
            <person name="Von Ah U."/>
            <person name="Bar C."/>
            <person name="Ronchi F."/>
            <person name="Macpherson A.J."/>
            <person name="Ganal-Vonarburg S.C."/>
            <person name="Bruggmann R."/>
            <person name="Vergeres G."/>
        </authorList>
    </citation>
    <scope>NUCLEOTIDE SEQUENCE [LARGE SCALE GENOMIC DNA]</scope>
    <source>
        <strain evidence="10 11">FAM 24235</strain>
    </source>
</reference>
<dbReference type="Pfam" id="PF00005">
    <property type="entry name" value="ABC_tran"/>
    <property type="match status" value="2"/>
</dbReference>
<accession>A0A5R9C2G0</accession>
<keyword evidence="7" id="KW-1278">Translocase</keyword>
<dbReference type="SUPFAM" id="SSF52540">
    <property type="entry name" value="P-loop containing nucleoside triphosphate hydrolases"/>
    <property type="match status" value="2"/>
</dbReference>
<evidence type="ECO:0000256" key="4">
    <source>
        <dbReference type="ARBA" id="ARBA00022475"/>
    </source>
</evidence>
<evidence type="ECO:0000256" key="5">
    <source>
        <dbReference type="ARBA" id="ARBA00022741"/>
    </source>
</evidence>
<comment type="similarity">
    <text evidence="2">Belongs to the ABC transporter superfamily.</text>
</comment>
<organism evidence="10 11">
    <name type="scientific">Marinilactibacillus psychrotolerans</name>
    <dbReference type="NCBI Taxonomy" id="191770"/>
    <lineage>
        <taxon>Bacteria</taxon>
        <taxon>Bacillati</taxon>
        <taxon>Bacillota</taxon>
        <taxon>Bacilli</taxon>
        <taxon>Lactobacillales</taxon>
        <taxon>Carnobacteriaceae</taxon>
        <taxon>Marinilactibacillus</taxon>
    </lineage>
</organism>
<dbReference type="InterPro" id="IPR027417">
    <property type="entry name" value="P-loop_NTPase"/>
</dbReference>
<evidence type="ECO:0000256" key="6">
    <source>
        <dbReference type="ARBA" id="ARBA00022840"/>
    </source>
</evidence>
<dbReference type="AlphaFoldDB" id="A0A5R9C2G0"/>
<keyword evidence="6 10" id="KW-0067">ATP-binding</keyword>
<dbReference type="GO" id="GO:0043190">
    <property type="term" value="C:ATP-binding cassette (ABC) transporter complex"/>
    <property type="evidence" value="ECO:0007669"/>
    <property type="project" value="TreeGrafter"/>
</dbReference>
<feature type="domain" description="ABC transporter" evidence="9">
    <location>
        <begin position="4"/>
        <end position="242"/>
    </location>
</feature>
<dbReference type="Proteomes" id="UP000307201">
    <property type="component" value="Unassembled WGS sequence"/>
</dbReference>
<feature type="domain" description="ABC transporter" evidence="9">
    <location>
        <begin position="297"/>
        <end position="532"/>
    </location>
</feature>
<dbReference type="InterPro" id="IPR003593">
    <property type="entry name" value="AAA+_ATPase"/>
</dbReference>
<dbReference type="RefSeq" id="WP_138472075.1">
    <property type="nucleotide sequence ID" value="NZ_VBTE01000022.1"/>
</dbReference>
<dbReference type="InterPro" id="IPR050095">
    <property type="entry name" value="ECF_ABC_transporter_ATP-bd"/>
</dbReference>
<evidence type="ECO:0000259" key="9">
    <source>
        <dbReference type="PROSITE" id="PS50893"/>
    </source>
</evidence>
<comment type="caution">
    <text evidence="10">The sequence shown here is derived from an EMBL/GenBank/DDBJ whole genome shotgun (WGS) entry which is preliminary data.</text>
</comment>
<dbReference type="GO" id="GO:0042626">
    <property type="term" value="F:ATPase-coupled transmembrane transporter activity"/>
    <property type="evidence" value="ECO:0007669"/>
    <property type="project" value="TreeGrafter"/>
</dbReference>
<dbReference type="CDD" id="cd03225">
    <property type="entry name" value="ABC_cobalt_CbiO_domain1"/>
    <property type="match status" value="2"/>
</dbReference>
<dbReference type="SMART" id="SM00382">
    <property type="entry name" value="AAA"/>
    <property type="match status" value="2"/>
</dbReference>
<protein>
    <submittedName>
        <fullName evidence="10">ABC transporter ATP-binding protein</fullName>
    </submittedName>
</protein>
<keyword evidence="4" id="KW-1003">Cell membrane</keyword>
<dbReference type="GO" id="GO:0016887">
    <property type="term" value="F:ATP hydrolysis activity"/>
    <property type="evidence" value="ECO:0007669"/>
    <property type="project" value="InterPro"/>
</dbReference>
<dbReference type="PANTHER" id="PTHR43553">
    <property type="entry name" value="HEAVY METAL TRANSPORTER"/>
    <property type="match status" value="1"/>
</dbReference>
<evidence type="ECO:0000313" key="11">
    <source>
        <dbReference type="Proteomes" id="UP000307201"/>
    </source>
</evidence>
<evidence type="ECO:0000256" key="1">
    <source>
        <dbReference type="ARBA" id="ARBA00004202"/>
    </source>
</evidence>
<comment type="subcellular location">
    <subcellularLocation>
        <location evidence="1">Cell membrane</location>
        <topology evidence="1">Peripheral membrane protein</topology>
    </subcellularLocation>
</comment>
<evidence type="ECO:0000256" key="8">
    <source>
        <dbReference type="ARBA" id="ARBA00023136"/>
    </source>
</evidence>
<dbReference type="PROSITE" id="PS00211">
    <property type="entry name" value="ABC_TRANSPORTER_1"/>
    <property type="match status" value="1"/>
</dbReference>
<dbReference type="Gene3D" id="3.40.50.300">
    <property type="entry name" value="P-loop containing nucleotide triphosphate hydrolases"/>
    <property type="match status" value="2"/>
</dbReference>
<dbReference type="InterPro" id="IPR015856">
    <property type="entry name" value="ABC_transpr_CbiO/EcfA_su"/>
</dbReference>
<dbReference type="NCBIfam" id="NF010167">
    <property type="entry name" value="PRK13648.1"/>
    <property type="match status" value="2"/>
</dbReference>
<evidence type="ECO:0000313" key="10">
    <source>
        <dbReference type="EMBL" id="TLQ06922.1"/>
    </source>
</evidence>
<name>A0A5R9C2G0_9LACT</name>
<evidence type="ECO:0000256" key="2">
    <source>
        <dbReference type="ARBA" id="ARBA00005417"/>
    </source>
</evidence>
<dbReference type="InterPro" id="IPR003439">
    <property type="entry name" value="ABC_transporter-like_ATP-bd"/>
</dbReference>
<dbReference type="PANTHER" id="PTHR43553:SF27">
    <property type="entry name" value="ENERGY-COUPLING FACTOR TRANSPORTER ATP-BINDING PROTEIN ECFA2"/>
    <property type="match status" value="1"/>
</dbReference>
<dbReference type="PROSITE" id="PS50893">
    <property type="entry name" value="ABC_TRANSPORTER_2"/>
    <property type="match status" value="2"/>
</dbReference>